<evidence type="ECO:0000313" key="1">
    <source>
        <dbReference type="EMBL" id="VDO46671.1"/>
    </source>
</evidence>
<reference evidence="1 2" key="2">
    <citation type="submission" date="2018-11" db="EMBL/GenBank/DDBJ databases">
        <authorList>
            <consortium name="Pathogen Informatics"/>
        </authorList>
    </citation>
    <scope>NUCLEOTIDE SEQUENCE [LARGE SCALE GENOMIC DNA]</scope>
</reference>
<dbReference type="EMBL" id="UZAJ01006174">
    <property type="protein sequence ID" value="VDO46671.1"/>
    <property type="molecule type" value="Genomic_DNA"/>
</dbReference>
<name>A0A183HG65_9BILA</name>
<dbReference type="Proteomes" id="UP000267606">
    <property type="component" value="Unassembled WGS sequence"/>
</dbReference>
<reference evidence="3" key="1">
    <citation type="submission" date="2016-06" db="UniProtKB">
        <authorList>
            <consortium name="WormBaseParasite"/>
        </authorList>
    </citation>
    <scope>IDENTIFICATION</scope>
</reference>
<keyword evidence="2" id="KW-1185">Reference proteome</keyword>
<proteinExistence type="predicted"/>
<evidence type="ECO:0000313" key="3">
    <source>
        <dbReference type="WBParaSite" id="OFLC_0000647601-mRNA-1"/>
    </source>
</evidence>
<organism evidence="3">
    <name type="scientific">Onchocerca flexuosa</name>
    <dbReference type="NCBI Taxonomy" id="387005"/>
    <lineage>
        <taxon>Eukaryota</taxon>
        <taxon>Metazoa</taxon>
        <taxon>Ecdysozoa</taxon>
        <taxon>Nematoda</taxon>
        <taxon>Chromadorea</taxon>
        <taxon>Rhabditida</taxon>
        <taxon>Spirurina</taxon>
        <taxon>Spiruromorpha</taxon>
        <taxon>Filarioidea</taxon>
        <taxon>Onchocercidae</taxon>
        <taxon>Onchocerca</taxon>
    </lineage>
</organism>
<accession>A0A183HG65</accession>
<protein>
    <submittedName>
        <fullName evidence="1 3">Uncharacterized protein</fullName>
    </submittedName>
</protein>
<sequence length="74" mass="8143">MPGQIVGMRGIAQKRMQRCRGKMERSIKASKRVQSGQSEGEVLDWTVRSEQWGGGLGAEGRGRVAMQDCTAIYS</sequence>
<dbReference type="AlphaFoldDB" id="A0A183HG65"/>
<evidence type="ECO:0000313" key="2">
    <source>
        <dbReference type="Proteomes" id="UP000267606"/>
    </source>
</evidence>
<gene>
    <name evidence="1" type="ORF">OFLC_LOCUS6478</name>
</gene>
<dbReference type="WBParaSite" id="OFLC_0000647601-mRNA-1">
    <property type="protein sequence ID" value="OFLC_0000647601-mRNA-1"/>
    <property type="gene ID" value="OFLC_0000647601"/>
</dbReference>